<organism evidence="1 2">
    <name type="scientific">Sphingobium lignivorans</name>
    <dbReference type="NCBI Taxonomy" id="2735886"/>
    <lineage>
        <taxon>Bacteria</taxon>
        <taxon>Pseudomonadati</taxon>
        <taxon>Pseudomonadota</taxon>
        <taxon>Alphaproteobacteria</taxon>
        <taxon>Sphingomonadales</taxon>
        <taxon>Sphingomonadaceae</taxon>
        <taxon>Sphingobium</taxon>
    </lineage>
</organism>
<evidence type="ECO:0000313" key="1">
    <source>
        <dbReference type="EMBL" id="MBB5985774.1"/>
    </source>
</evidence>
<name>A0ABR6NER7_9SPHN</name>
<dbReference type="Proteomes" id="UP001138540">
    <property type="component" value="Unassembled WGS sequence"/>
</dbReference>
<gene>
    <name evidence="1" type="ORF">HNP60_001748</name>
</gene>
<reference evidence="1 2" key="1">
    <citation type="submission" date="2020-08" db="EMBL/GenBank/DDBJ databases">
        <title>Exploring microbial biodiversity for novel pathways involved in the catabolism of aromatic compounds derived from lignin.</title>
        <authorList>
            <person name="Elkins J."/>
        </authorList>
    </citation>
    <scope>NUCLEOTIDE SEQUENCE [LARGE SCALE GENOMIC DNA]</scope>
    <source>
        <strain evidence="1 2">B1D3A</strain>
    </source>
</reference>
<dbReference type="RefSeq" id="WP_184152527.1">
    <property type="nucleotide sequence ID" value="NZ_JACHKA010000001.1"/>
</dbReference>
<keyword evidence="2" id="KW-1185">Reference proteome</keyword>
<comment type="caution">
    <text evidence="1">The sequence shown here is derived from an EMBL/GenBank/DDBJ whole genome shotgun (WGS) entry which is preliminary data.</text>
</comment>
<proteinExistence type="predicted"/>
<accession>A0ABR6NER7</accession>
<protein>
    <submittedName>
        <fullName evidence="1">Uncharacterized protein</fullName>
    </submittedName>
</protein>
<evidence type="ECO:0000313" key="2">
    <source>
        <dbReference type="Proteomes" id="UP001138540"/>
    </source>
</evidence>
<sequence length="62" mass="6122">MGKLLGSTAGLASDVSKAAGAPIGAATGDGITDSQAEAVKRLVPFQSYLGMGQVLDLLTADD</sequence>
<dbReference type="EMBL" id="JACHKA010000001">
    <property type="protein sequence ID" value="MBB5985774.1"/>
    <property type="molecule type" value="Genomic_DNA"/>
</dbReference>